<name>A0AAU8CRF1_9HYPH</name>
<gene>
    <name evidence="1" type="ORF">ABVK50_02525</name>
</gene>
<dbReference type="AlphaFoldDB" id="A0AAU8CRF1"/>
<dbReference type="RefSeq" id="WP_353642941.1">
    <property type="nucleotide sequence ID" value="NZ_CP159253.1"/>
</dbReference>
<evidence type="ECO:0008006" key="2">
    <source>
        <dbReference type="Google" id="ProtNLM"/>
    </source>
</evidence>
<evidence type="ECO:0000313" key="1">
    <source>
        <dbReference type="EMBL" id="XCG49526.1"/>
    </source>
</evidence>
<sequence length="71" mass="7588">MSSNLPLAVDIADTVARAKEKHSPVDVHAKAKELHEAYPDADATHSDIAEVLLDETKDAGVQEGDGRPGRK</sequence>
<organism evidence="1">
    <name type="scientific">Mesorhizobium sp. WSM2240</name>
    <dbReference type="NCBI Taxonomy" id="3228851"/>
    <lineage>
        <taxon>Bacteria</taxon>
        <taxon>Pseudomonadati</taxon>
        <taxon>Pseudomonadota</taxon>
        <taxon>Alphaproteobacteria</taxon>
        <taxon>Hyphomicrobiales</taxon>
        <taxon>Phyllobacteriaceae</taxon>
        <taxon>Mesorhizobium</taxon>
    </lineage>
</organism>
<proteinExistence type="predicted"/>
<dbReference type="EMBL" id="CP159253">
    <property type="protein sequence ID" value="XCG49526.1"/>
    <property type="molecule type" value="Genomic_DNA"/>
</dbReference>
<accession>A0AAU8CRF1</accession>
<reference evidence="1" key="1">
    <citation type="submission" date="2024-06" db="EMBL/GenBank/DDBJ databases">
        <title>Mesorhizobium karijinii sp. nov., a symbiont of the iconic Swainsona formosa from arid Australia.</title>
        <authorList>
            <person name="Hill Y.J."/>
            <person name="Watkin E.L.J."/>
            <person name="O'Hara G.W."/>
            <person name="Terpolilli J."/>
            <person name="Tye M.L."/>
            <person name="Kohlmeier M.G."/>
        </authorList>
    </citation>
    <scope>NUCLEOTIDE SEQUENCE</scope>
    <source>
        <strain evidence="1">WSM2240</strain>
    </source>
</reference>
<protein>
    <recommendedName>
        <fullName evidence="2">Antitoxin</fullName>
    </recommendedName>
</protein>